<feature type="transmembrane region" description="Helical" evidence="1">
    <location>
        <begin position="100"/>
        <end position="119"/>
    </location>
</feature>
<keyword evidence="3" id="KW-1185">Reference proteome</keyword>
<dbReference type="GeneID" id="66101293"/>
<evidence type="ECO:0000313" key="3">
    <source>
        <dbReference type="Proteomes" id="UP000812287"/>
    </source>
</evidence>
<dbReference type="RefSeq" id="XP_043042227.1">
    <property type="nucleotide sequence ID" value="XM_043178999.1"/>
</dbReference>
<feature type="transmembrane region" description="Helical" evidence="1">
    <location>
        <begin position="125"/>
        <end position="147"/>
    </location>
</feature>
<dbReference type="AlphaFoldDB" id="A0A9P7VXH6"/>
<accession>A0A9P7VXH6</accession>
<evidence type="ECO:0000256" key="1">
    <source>
        <dbReference type="SAM" id="Phobius"/>
    </source>
</evidence>
<dbReference type="EMBL" id="MU250529">
    <property type="protein sequence ID" value="KAG7448727.1"/>
    <property type="molecule type" value="Genomic_DNA"/>
</dbReference>
<reference evidence="2" key="1">
    <citation type="submission" date="2020-11" db="EMBL/GenBank/DDBJ databases">
        <title>Adaptations for nitrogen fixation in a non-lichenized fungal sporocarp promotes dispersal by wood-feeding termites.</title>
        <authorList>
            <consortium name="DOE Joint Genome Institute"/>
            <person name="Koch R.A."/>
            <person name="Yoon G."/>
            <person name="Arayal U."/>
            <person name="Lail K."/>
            <person name="Amirebrahimi M."/>
            <person name="Labutti K."/>
            <person name="Lipzen A."/>
            <person name="Riley R."/>
            <person name="Barry K."/>
            <person name="Henrissat B."/>
            <person name="Grigoriev I.V."/>
            <person name="Herr J.R."/>
            <person name="Aime M.C."/>
        </authorList>
    </citation>
    <scope>NUCLEOTIDE SEQUENCE</scope>
    <source>
        <strain evidence="2">MCA 3950</strain>
    </source>
</reference>
<protein>
    <recommendedName>
        <fullName evidence="4">F-box domain-containing protein</fullName>
    </recommendedName>
</protein>
<sequence>MPRPPCFSSLLPRLTQCCNARLARNLTVLSRERLSDVPDISLRRSFSPRHPFWGQGMSIGTIGAYVYLRERWKDTRLAEQRLVFDEPFYSRMPTSTASPCCVAPLVCLPVVALLCRLWPEYVHTSMLIIHVAFAYYTTILAAAAAAVRGRRSCALRGAYWASSTDLRGWLDVQDETRFRLFWVNWIVKIFCSITLFGEFYCDSFFSKSGAVAVSFCPSSAFLVSLSFTSVFIQSASSRSTIVSLVFSVLCKAHLLESLFVRHSVVLQIGPYQYLCYLAEISDLRHPYNIPMSRNRSSIYRAAVSRRRHRHLPNMFEQELETTIEGELSPIRRLPTEISIEIFRHGVIVDALNSFKVPWILAQVCSTWREIMIAHCPELWSAIIIDVCTYRHQDPVSLLKTVLDRSGQSELHIHFWETSIEERLAKQMLSLLFEVSNHWSNITFDLTPTFTLKYHGYGHPPSRIDAFEITPLLNDINISAGGDDDVVTIAPADPKASNTILSSPNLDTIWAYYRNHTITAPTPLSTRISGRSLRFLQASESAFLDSLSLPALETVWLGPDKYRQSLCPKDTLPSLLRLITASQCSLTRLIPAEIDTNHGIILVFQRLTPWKCTLPGGADLWMTPCSFFNCYRDDEVECFPRCQSFSTSYPTQSDSFQDLNMGSFKIWRGVIYERHVSFEHCRHERR</sequence>
<keyword evidence="1" id="KW-1133">Transmembrane helix</keyword>
<name>A0A9P7VXH6_9AGAR</name>
<feature type="transmembrane region" description="Helical" evidence="1">
    <location>
        <begin position="212"/>
        <end position="232"/>
    </location>
</feature>
<evidence type="ECO:0000313" key="2">
    <source>
        <dbReference type="EMBL" id="KAG7448727.1"/>
    </source>
</evidence>
<evidence type="ECO:0008006" key="4">
    <source>
        <dbReference type="Google" id="ProtNLM"/>
    </source>
</evidence>
<feature type="transmembrane region" description="Helical" evidence="1">
    <location>
        <begin position="52"/>
        <end position="68"/>
    </location>
</feature>
<proteinExistence type="predicted"/>
<keyword evidence="1" id="KW-0472">Membrane</keyword>
<dbReference type="OrthoDB" id="2889317at2759"/>
<comment type="caution">
    <text evidence="2">The sequence shown here is derived from an EMBL/GenBank/DDBJ whole genome shotgun (WGS) entry which is preliminary data.</text>
</comment>
<organism evidence="2 3">
    <name type="scientific">Guyanagaster necrorhizus</name>
    <dbReference type="NCBI Taxonomy" id="856835"/>
    <lineage>
        <taxon>Eukaryota</taxon>
        <taxon>Fungi</taxon>
        <taxon>Dikarya</taxon>
        <taxon>Basidiomycota</taxon>
        <taxon>Agaricomycotina</taxon>
        <taxon>Agaricomycetes</taxon>
        <taxon>Agaricomycetidae</taxon>
        <taxon>Agaricales</taxon>
        <taxon>Marasmiineae</taxon>
        <taxon>Physalacriaceae</taxon>
        <taxon>Guyanagaster</taxon>
    </lineage>
</organism>
<gene>
    <name evidence="2" type="ORF">BT62DRAFT_1074272</name>
</gene>
<feature type="transmembrane region" description="Helical" evidence="1">
    <location>
        <begin position="180"/>
        <end position="200"/>
    </location>
</feature>
<dbReference type="Proteomes" id="UP000812287">
    <property type="component" value="Unassembled WGS sequence"/>
</dbReference>
<keyword evidence="1" id="KW-0812">Transmembrane</keyword>